<comment type="caution">
    <text evidence="11">The sequence shown here is derived from an EMBL/GenBank/DDBJ whole genome shotgun (WGS) entry which is preliminary data.</text>
</comment>
<evidence type="ECO:0000256" key="3">
    <source>
        <dbReference type="ARBA" id="ARBA00022519"/>
    </source>
</evidence>
<keyword evidence="6 9" id="KW-1133">Transmembrane helix</keyword>
<evidence type="ECO:0000256" key="2">
    <source>
        <dbReference type="ARBA" id="ARBA00022475"/>
    </source>
</evidence>
<evidence type="ECO:0000256" key="9">
    <source>
        <dbReference type="HAMAP-Rule" id="MF_00911"/>
    </source>
</evidence>
<dbReference type="Gene3D" id="3.10.20.310">
    <property type="entry name" value="membrane protein fhac"/>
    <property type="match status" value="1"/>
</dbReference>
<dbReference type="GO" id="GO:0051301">
    <property type="term" value="P:cell division"/>
    <property type="evidence" value="ECO:0007669"/>
    <property type="project" value="UniProtKB-KW"/>
</dbReference>
<dbReference type="InterPro" id="IPR013685">
    <property type="entry name" value="POTRA_FtsQ_type"/>
</dbReference>
<name>A0ABW8Q267_9NEIS</name>
<accession>A0ABW8Q267</accession>
<gene>
    <name evidence="9" type="primary">ftsQ</name>
    <name evidence="11" type="ORF">ACI43T_01265</name>
</gene>
<dbReference type="InterPro" id="IPR045335">
    <property type="entry name" value="FtsQ_C_sf"/>
</dbReference>
<evidence type="ECO:0000256" key="7">
    <source>
        <dbReference type="ARBA" id="ARBA00023136"/>
    </source>
</evidence>
<keyword evidence="4 9" id="KW-0132">Cell division</keyword>
<dbReference type="PANTHER" id="PTHR35851">
    <property type="entry name" value="CELL DIVISION PROTEIN FTSQ"/>
    <property type="match status" value="1"/>
</dbReference>
<evidence type="ECO:0000259" key="10">
    <source>
        <dbReference type="PROSITE" id="PS51779"/>
    </source>
</evidence>
<protein>
    <recommendedName>
        <fullName evidence="9">Cell division protein FtsQ</fullName>
    </recommendedName>
</protein>
<feature type="domain" description="POTRA" evidence="10">
    <location>
        <begin position="37"/>
        <end position="106"/>
    </location>
</feature>
<evidence type="ECO:0000256" key="1">
    <source>
        <dbReference type="ARBA" id="ARBA00004370"/>
    </source>
</evidence>
<keyword evidence="7 9" id="KW-0472">Membrane</keyword>
<dbReference type="InterPro" id="IPR034746">
    <property type="entry name" value="POTRA"/>
</dbReference>
<dbReference type="EMBL" id="JBJGEB010000001">
    <property type="protein sequence ID" value="MFK7641133.1"/>
    <property type="molecule type" value="Genomic_DNA"/>
</dbReference>
<keyword evidence="3 9" id="KW-0997">Cell inner membrane</keyword>
<reference evidence="11 12" key="1">
    <citation type="submission" date="2024-11" db="EMBL/GenBank/DDBJ databases">
        <authorList>
            <person name="Mikucki A.G."/>
            <person name="Kahler C.M."/>
        </authorList>
    </citation>
    <scope>NUCLEOTIDE SEQUENCE [LARGE SCALE GENOMIC DNA]</scope>
    <source>
        <strain evidence="11 12">EXNM717</strain>
    </source>
</reference>
<dbReference type="InterPro" id="IPR026579">
    <property type="entry name" value="FtsQ"/>
</dbReference>
<dbReference type="PANTHER" id="PTHR35851:SF1">
    <property type="entry name" value="CELL DIVISION PROTEIN FTSQ"/>
    <property type="match status" value="1"/>
</dbReference>
<dbReference type="Proteomes" id="UP001621964">
    <property type="component" value="Unassembled WGS sequence"/>
</dbReference>
<evidence type="ECO:0000256" key="8">
    <source>
        <dbReference type="ARBA" id="ARBA00023306"/>
    </source>
</evidence>
<sequence>MWDDAGALGRLTRWLLLLMVLMLLGAGVAWIYNSPYFPVKQVSIQGKLLHTDGKQLQAIAHEYMRGNIFRADVNGAQTAFSQLPWISSAAVRRRLPDTVEIILKEREPVAKWYDIGLVDMQGNVFPAKIPDNLPVFEGQEGTGKDMVQRYREFTDILEPQGLKIGKLIYTPRSAWSIELDNGITIRLGRENEIFRLQRFAGIWPSLLKKHENRLAYVDMRYKDGFAVRYSKPLDEPSEKEVQEQTSN</sequence>
<keyword evidence="12" id="KW-1185">Reference proteome</keyword>
<comment type="subcellular location">
    <subcellularLocation>
        <location evidence="9">Cell inner membrane</location>
        <topology evidence="9">Single-pass type II membrane protein</topology>
    </subcellularLocation>
    <subcellularLocation>
        <location evidence="1">Membrane</location>
    </subcellularLocation>
    <text evidence="9">Localizes to the division septum.</text>
</comment>
<keyword evidence="5 9" id="KW-0812">Transmembrane</keyword>
<evidence type="ECO:0000256" key="6">
    <source>
        <dbReference type="ARBA" id="ARBA00022989"/>
    </source>
</evidence>
<comment type="subunit">
    <text evidence="9">Part of a complex composed of FtsB, FtsL and FtsQ.</text>
</comment>
<evidence type="ECO:0000256" key="5">
    <source>
        <dbReference type="ARBA" id="ARBA00022692"/>
    </source>
</evidence>
<comment type="function">
    <text evidence="9">Essential cell division protein. May link together the upstream cell division proteins, which are predominantly cytoplasmic, with the downstream cell division proteins, which are predominantly periplasmic. May control correct divisome assembly.</text>
</comment>
<dbReference type="HAMAP" id="MF_00911">
    <property type="entry name" value="FtsQ_subfam"/>
    <property type="match status" value="1"/>
</dbReference>
<dbReference type="InterPro" id="IPR005548">
    <property type="entry name" value="Cell_div_FtsQ/DivIB_C"/>
</dbReference>
<evidence type="ECO:0000313" key="11">
    <source>
        <dbReference type="EMBL" id="MFK7641133.1"/>
    </source>
</evidence>
<evidence type="ECO:0000313" key="12">
    <source>
        <dbReference type="Proteomes" id="UP001621964"/>
    </source>
</evidence>
<organism evidence="11 12">
    <name type="scientific">Neisseria oralis</name>
    <dbReference type="NCBI Taxonomy" id="1107316"/>
    <lineage>
        <taxon>Bacteria</taxon>
        <taxon>Pseudomonadati</taxon>
        <taxon>Pseudomonadota</taxon>
        <taxon>Betaproteobacteria</taxon>
        <taxon>Neisseriales</taxon>
        <taxon>Neisseriaceae</taxon>
        <taxon>Neisseria</taxon>
    </lineage>
</organism>
<keyword evidence="8 9" id="KW-0131">Cell cycle</keyword>
<feature type="transmembrane region" description="Helical" evidence="9">
    <location>
        <begin position="12"/>
        <end position="32"/>
    </location>
</feature>
<dbReference type="PROSITE" id="PS51779">
    <property type="entry name" value="POTRA"/>
    <property type="match status" value="1"/>
</dbReference>
<dbReference type="Pfam" id="PF08478">
    <property type="entry name" value="POTRA_1"/>
    <property type="match status" value="1"/>
</dbReference>
<evidence type="ECO:0000256" key="4">
    <source>
        <dbReference type="ARBA" id="ARBA00022618"/>
    </source>
</evidence>
<proteinExistence type="inferred from homology"/>
<comment type="similarity">
    <text evidence="9">Belongs to the FtsQ/DivIB family. FtsQ subfamily.</text>
</comment>
<dbReference type="Gene3D" id="3.40.50.11690">
    <property type="entry name" value="Cell division protein FtsQ/DivIB"/>
    <property type="match status" value="1"/>
</dbReference>
<dbReference type="RefSeq" id="WP_314107336.1">
    <property type="nucleotide sequence ID" value="NZ_JBJGEB010000001.1"/>
</dbReference>
<keyword evidence="2 9" id="KW-1003">Cell membrane</keyword>
<dbReference type="Pfam" id="PF03799">
    <property type="entry name" value="FtsQ_DivIB_C"/>
    <property type="match status" value="1"/>
</dbReference>